<dbReference type="GO" id="GO:0016887">
    <property type="term" value="F:ATP hydrolysis activity"/>
    <property type="evidence" value="ECO:0007669"/>
    <property type="project" value="TreeGrafter"/>
</dbReference>
<sequence length="400" mass="43120">MAHHDRQATSGKEYRLRFPAPLTVVAASEQIDALRAAKGAPWIEDARLVPLALHQPIEATDIAQASVLVLHVDPAVVPSMKRIAQVRALRPDLPTIVALESTDIGLVRMLLRQGVSDVIGLPLQPEELLQAALAVSETNAAPDKANAGLAPLIAVARALGGGGATTLVTHLAAALAADGQNRRVCIVDLDIQFGRVAEVLGLQPRRTLADLLEAHTRVDDAFLKSVATAHASGVDVIAAPQDIVPLEAIDVEKLRRTLEIARREYDYVFVDTPSNLTHWSLSLLSEAQGVLMVVEQSLASLRQARRRLDLFDSVGIDRQMVSVIVNRVERRLFSTISLSDVAHALNHDVLCGLQLDLQNIGLAQDQGLLVGDVRSKSPYAADIRKLTGMIQQRFAAGVQP</sequence>
<evidence type="ECO:0000259" key="1">
    <source>
        <dbReference type="Pfam" id="PF13614"/>
    </source>
</evidence>
<dbReference type="GO" id="GO:0051782">
    <property type="term" value="P:negative regulation of cell division"/>
    <property type="evidence" value="ECO:0007669"/>
    <property type="project" value="TreeGrafter"/>
</dbReference>
<dbReference type="AlphaFoldDB" id="U2YAN6"/>
<dbReference type="SUPFAM" id="SSF52540">
    <property type="entry name" value="P-loop containing nucleoside triphosphate hydrolases"/>
    <property type="match status" value="1"/>
</dbReference>
<dbReference type="PANTHER" id="PTHR43384:SF13">
    <property type="entry name" value="SLR0110 PROTEIN"/>
    <property type="match status" value="1"/>
</dbReference>
<dbReference type="Gene3D" id="3.40.50.300">
    <property type="entry name" value="P-loop containing nucleotide triphosphate hydrolases"/>
    <property type="match status" value="1"/>
</dbReference>
<dbReference type="Proteomes" id="UP000016568">
    <property type="component" value="Unassembled WGS sequence"/>
</dbReference>
<dbReference type="Pfam" id="PF13614">
    <property type="entry name" value="AAA_31"/>
    <property type="match status" value="1"/>
</dbReference>
<dbReference type="InterPro" id="IPR011006">
    <property type="entry name" value="CheY-like_superfamily"/>
</dbReference>
<evidence type="ECO:0000313" key="3">
    <source>
        <dbReference type="Proteomes" id="UP000016568"/>
    </source>
</evidence>
<dbReference type="InterPro" id="IPR027417">
    <property type="entry name" value="P-loop_NTPase"/>
</dbReference>
<feature type="domain" description="AAA" evidence="1">
    <location>
        <begin position="152"/>
        <end position="301"/>
    </location>
</feature>
<dbReference type="SUPFAM" id="SSF52172">
    <property type="entry name" value="CheY-like"/>
    <property type="match status" value="1"/>
</dbReference>
<dbReference type="InterPro" id="IPR025669">
    <property type="entry name" value="AAA_dom"/>
</dbReference>
<accession>U2YAN6</accession>
<dbReference type="InterPro" id="IPR050625">
    <property type="entry name" value="ParA/MinD_ATPase"/>
</dbReference>
<dbReference type="GO" id="GO:0005524">
    <property type="term" value="F:ATP binding"/>
    <property type="evidence" value="ECO:0007669"/>
    <property type="project" value="TreeGrafter"/>
</dbReference>
<dbReference type="KEGG" id="ntd:EGO55_05155"/>
<dbReference type="GO" id="GO:0005829">
    <property type="term" value="C:cytosol"/>
    <property type="evidence" value="ECO:0007669"/>
    <property type="project" value="TreeGrafter"/>
</dbReference>
<organism evidence="2 3">
    <name type="scientific">Caenibius tardaugens NBRC 16725</name>
    <dbReference type="NCBI Taxonomy" id="1219035"/>
    <lineage>
        <taxon>Bacteria</taxon>
        <taxon>Pseudomonadati</taxon>
        <taxon>Pseudomonadota</taxon>
        <taxon>Alphaproteobacteria</taxon>
        <taxon>Sphingomonadales</taxon>
        <taxon>Erythrobacteraceae</taxon>
        <taxon>Caenibius</taxon>
    </lineage>
</organism>
<dbReference type="RefSeq" id="WP_021691304.1">
    <property type="nucleotide sequence ID" value="NZ_BASZ01000009.1"/>
</dbReference>
<gene>
    <name evidence="2" type="primary">cpaE</name>
    <name evidence="2" type="ORF">NT2_09_00940</name>
</gene>
<reference evidence="2 3" key="1">
    <citation type="submission" date="2013-09" db="EMBL/GenBank/DDBJ databases">
        <title>Whole genome shotgun sequence of Novosphingobium tardaugens NBRC 16725.</title>
        <authorList>
            <person name="Isaki S."/>
            <person name="Hosoyama A."/>
            <person name="Tsuchikane K."/>
            <person name="Katsumata H."/>
            <person name="Ando Y."/>
            <person name="Yamazaki S."/>
            <person name="Fujita N."/>
        </authorList>
    </citation>
    <scope>NUCLEOTIDE SEQUENCE [LARGE SCALE GENOMIC DNA]</scope>
    <source>
        <strain evidence="2 3">NBRC 16725</strain>
    </source>
</reference>
<proteinExistence type="predicted"/>
<dbReference type="OrthoDB" id="9783172at2"/>
<dbReference type="GO" id="GO:0009898">
    <property type="term" value="C:cytoplasmic side of plasma membrane"/>
    <property type="evidence" value="ECO:0007669"/>
    <property type="project" value="TreeGrafter"/>
</dbReference>
<dbReference type="PANTHER" id="PTHR43384">
    <property type="entry name" value="SEPTUM SITE-DETERMINING PROTEIN MIND HOMOLOG, CHLOROPLASTIC-RELATED"/>
    <property type="match status" value="1"/>
</dbReference>
<evidence type="ECO:0000313" key="2">
    <source>
        <dbReference type="EMBL" id="GAD50486.1"/>
    </source>
</evidence>
<comment type="caution">
    <text evidence="2">The sequence shown here is derived from an EMBL/GenBank/DDBJ whole genome shotgun (WGS) entry which is preliminary data.</text>
</comment>
<name>U2YAN6_9SPHN</name>
<dbReference type="EMBL" id="BASZ01000009">
    <property type="protein sequence ID" value="GAD50486.1"/>
    <property type="molecule type" value="Genomic_DNA"/>
</dbReference>
<dbReference type="Gene3D" id="3.40.50.2300">
    <property type="match status" value="1"/>
</dbReference>
<keyword evidence="3" id="KW-1185">Reference proteome</keyword>
<protein>
    <submittedName>
        <fullName evidence="2">Flp pilus assembly protein ATPase</fullName>
    </submittedName>
</protein>
<dbReference type="eggNOG" id="COG4963">
    <property type="taxonomic scope" value="Bacteria"/>
</dbReference>